<dbReference type="NCBIfam" id="NF041565">
    <property type="entry name" value="selin_dien_syn"/>
    <property type="match status" value="1"/>
</dbReference>
<evidence type="ECO:0000313" key="3">
    <source>
        <dbReference type="EMBL" id="GAA0465104.1"/>
    </source>
</evidence>
<dbReference type="SFLD" id="SFLDS00005">
    <property type="entry name" value="Isoprenoid_Synthase_Type_I"/>
    <property type="match status" value="1"/>
</dbReference>
<dbReference type="EMBL" id="BAAABY010000023">
    <property type="protein sequence ID" value="GAA0465104.1"/>
    <property type="molecule type" value="Genomic_DNA"/>
</dbReference>
<evidence type="ECO:0000313" key="4">
    <source>
        <dbReference type="Proteomes" id="UP001500909"/>
    </source>
</evidence>
<dbReference type="InterPro" id="IPR034686">
    <property type="entry name" value="Terpene_cyclase-like_2"/>
</dbReference>
<reference evidence="4" key="1">
    <citation type="journal article" date="2019" name="Int. J. Syst. Evol. Microbiol.">
        <title>The Global Catalogue of Microorganisms (GCM) 10K type strain sequencing project: providing services to taxonomists for standard genome sequencing and annotation.</title>
        <authorList>
            <consortium name="The Broad Institute Genomics Platform"/>
            <consortium name="The Broad Institute Genome Sequencing Center for Infectious Disease"/>
            <person name="Wu L."/>
            <person name="Ma J."/>
        </authorList>
    </citation>
    <scope>NUCLEOTIDE SEQUENCE [LARGE SCALE GENOMIC DNA]</scope>
    <source>
        <strain evidence="4">JCM 4805</strain>
    </source>
</reference>
<comment type="cofactor">
    <cofactor evidence="2">
        <name>Mg(2+)</name>
        <dbReference type="ChEBI" id="CHEBI:18420"/>
    </cofactor>
</comment>
<organism evidence="3 4">
    <name type="scientific">Streptomyces olivaceiscleroticus</name>
    <dbReference type="NCBI Taxonomy" id="68245"/>
    <lineage>
        <taxon>Bacteria</taxon>
        <taxon>Bacillati</taxon>
        <taxon>Actinomycetota</taxon>
        <taxon>Actinomycetes</taxon>
        <taxon>Kitasatosporales</taxon>
        <taxon>Streptomycetaceae</taxon>
        <taxon>Streptomyces</taxon>
    </lineage>
</organism>
<keyword evidence="4" id="KW-1185">Reference proteome</keyword>
<dbReference type="RefSeq" id="WP_346095536.1">
    <property type="nucleotide sequence ID" value="NZ_BAAABY010000023.1"/>
</dbReference>
<dbReference type="InterPro" id="IPR048143">
    <property type="entry name" value="Selin_dien_syn"/>
</dbReference>
<dbReference type="EC" id="4.2.3.-" evidence="2"/>
<dbReference type="Gene3D" id="1.10.600.10">
    <property type="entry name" value="Farnesyl Diphosphate Synthase"/>
    <property type="match status" value="1"/>
</dbReference>
<evidence type="ECO:0000256" key="2">
    <source>
        <dbReference type="RuleBase" id="RU366034"/>
    </source>
</evidence>
<gene>
    <name evidence="3" type="ORF">GCM10010361_31370</name>
</gene>
<sequence length="385" mass="42125">MSPLTDPPATTPTPRIPPLYAPIPPAVHPRHTAIDNRTAAWARRYGGGTRLSERLAEQDIGVFAARILPTGREDVAQLLGDFVLWLFLVDDGVIEEGELGRAPGALTAALQRLLWVAENPEAALLTDDPLAKGLRDLHARVARYGTAGQVTQWVNALREYALSVVWEAGHRLAGSVPDLEDYTLMRLYDGATTVVLPLLEMGYGYELSPQERAHPATRAAAQMASFIITWDNDLLSAHKEAQEAGRTGDYYLNVLRVLTHHHGLSLAQAVSTAIAQRDRVMVHFQRVCSALASQSGPQLRQYLDSLGHFVRASLDWGVSSHRYTTPHDPAGLPSTFAPMPTDARAEPLAISAISWWWDPHRLRLSPSARRSRQASGNSALLATSA</sequence>
<comment type="caution">
    <text evidence="3">The sequence shown here is derived from an EMBL/GenBank/DDBJ whole genome shotgun (WGS) entry which is preliminary data.</text>
</comment>
<keyword evidence="1 2" id="KW-0456">Lyase</keyword>
<keyword evidence="2" id="KW-0479">Metal-binding</keyword>
<dbReference type="PANTHER" id="PTHR35201:SF4">
    <property type="entry name" value="BETA-PINACENE SYNTHASE-RELATED"/>
    <property type="match status" value="1"/>
</dbReference>
<proteinExistence type="inferred from homology"/>
<accession>A0ABP3JVT2</accession>
<evidence type="ECO:0000256" key="1">
    <source>
        <dbReference type="ARBA" id="ARBA00023239"/>
    </source>
</evidence>
<dbReference type="PANTHER" id="PTHR35201">
    <property type="entry name" value="TERPENE SYNTHASE"/>
    <property type="match status" value="1"/>
</dbReference>
<dbReference type="SUPFAM" id="SSF48576">
    <property type="entry name" value="Terpenoid synthases"/>
    <property type="match status" value="1"/>
</dbReference>
<keyword evidence="2" id="KW-0460">Magnesium</keyword>
<dbReference type="Pfam" id="PF19086">
    <property type="entry name" value="Terpene_syn_C_2"/>
    <property type="match status" value="1"/>
</dbReference>
<comment type="similarity">
    <text evidence="2">Belongs to the terpene synthase family.</text>
</comment>
<dbReference type="SFLD" id="SFLDG01020">
    <property type="entry name" value="Terpene_Cyclase_Like_2"/>
    <property type="match status" value="1"/>
</dbReference>
<dbReference type="Proteomes" id="UP001500909">
    <property type="component" value="Unassembled WGS sequence"/>
</dbReference>
<name>A0ABP3JVT2_9ACTN</name>
<dbReference type="InterPro" id="IPR008949">
    <property type="entry name" value="Isoprenoid_synthase_dom_sf"/>
</dbReference>
<protein>
    <recommendedName>
        <fullName evidence="2">Terpene synthase</fullName>
        <ecNumber evidence="2">4.2.3.-</ecNumber>
    </recommendedName>
</protein>